<dbReference type="PANTHER" id="PTHR34220">
    <property type="entry name" value="SENSOR HISTIDINE KINASE YPDA"/>
    <property type="match status" value="1"/>
</dbReference>
<keyword evidence="5" id="KW-0812">Transmembrane</keyword>
<organism evidence="7 8">
    <name type="scientific">Bianquea renquensis</name>
    <dbReference type="NCBI Taxonomy" id="2763661"/>
    <lineage>
        <taxon>Bacteria</taxon>
        <taxon>Bacillati</taxon>
        <taxon>Bacillota</taxon>
        <taxon>Clostridia</taxon>
        <taxon>Eubacteriales</taxon>
        <taxon>Bianqueaceae</taxon>
        <taxon>Bianquea</taxon>
    </lineage>
</organism>
<dbReference type="Pfam" id="PF06580">
    <property type="entry name" value="His_kinase"/>
    <property type="match status" value="1"/>
</dbReference>
<dbReference type="GO" id="GO:0016020">
    <property type="term" value="C:membrane"/>
    <property type="evidence" value="ECO:0007669"/>
    <property type="project" value="UniProtKB-SubCell"/>
</dbReference>
<feature type="domain" description="HAMP" evidence="6">
    <location>
        <begin position="349"/>
        <end position="399"/>
    </location>
</feature>
<evidence type="ECO:0000256" key="1">
    <source>
        <dbReference type="ARBA" id="ARBA00004370"/>
    </source>
</evidence>
<evidence type="ECO:0000259" key="6">
    <source>
        <dbReference type="PROSITE" id="PS50885"/>
    </source>
</evidence>
<dbReference type="InterPro" id="IPR050640">
    <property type="entry name" value="Bact_2-comp_sensor_kinase"/>
</dbReference>
<dbReference type="InterPro" id="IPR010559">
    <property type="entry name" value="Sig_transdc_His_kin_internal"/>
</dbReference>
<name>A0A926HYL3_9FIRM</name>
<sequence>MKSKTNHRRAFGLRTKLSLIFAVLIIFLISIMSTILYQNFRKTVEESVRKSIGTAIGANAEEVRAFLNQIDAMVSLLCDNTVIYQKEEAYPRLYRMLITYQGLKDGSDFFDLLAEYRILNEMFINYFKLLETSGQEYANVLYLSDAYPAGRRMIPPSDHEMLISQKGIFRSQGMESVPWYTQAVDLGGDEYWFSQSERPNWLCMAKQLRCQTLDPLGAIQSHPVGVIALSFDVSWIAGRLNGDHKEQAYTIVTNRENLILYSNDMEISQMDLAEVLPDLPKEFGSMETIVYRGVDSLVQRNELSKDLSMITIIPAGDVRSSTARTLTMILIVAGAVMVAGVLSTMLLTHMVVRPLRRLCRHMESGKAEPIPYGRIHQDEVGMLYRGFNTLMLKIQDLLEDVFRTTEEKKRAELRTLQAQINPHFVYNTLDTVCCLSLLSGNDEIADILTALASIMRYNTKKPNLLVPLSQEIEMTRQYETIQKACYEESLEFCYELDEEAMAVLVPKQILQPLVENAILHGMDVSGGKGIITIRTLYREGTLIMEIQDNGREADIHRLNQIVETEQPMEEADNLGVRNVCERIRRVYGDRGSLRYRKQENGFTVAQIQIAPINR</sequence>
<gene>
    <name evidence="7" type="ORF">H8730_15600</name>
</gene>
<evidence type="ECO:0000313" key="7">
    <source>
        <dbReference type="EMBL" id="MBC8544967.1"/>
    </source>
</evidence>
<dbReference type="InterPro" id="IPR003660">
    <property type="entry name" value="HAMP_dom"/>
</dbReference>
<evidence type="ECO:0000256" key="4">
    <source>
        <dbReference type="ARBA" id="ARBA00022777"/>
    </source>
</evidence>
<dbReference type="EMBL" id="JACRSQ010000038">
    <property type="protein sequence ID" value="MBC8544967.1"/>
    <property type="molecule type" value="Genomic_DNA"/>
</dbReference>
<comment type="caution">
    <text evidence="7">The sequence shown here is derived from an EMBL/GenBank/DDBJ whole genome shotgun (WGS) entry which is preliminary data.</text>
</comment>
<dbReference type="RefSeq" id="WP_177716577.1">
    <property type="nucleotide sequence ID" value="NZ_JACRSQ010000038.1"/>
</dbReference>
<proteinExistence type="predicted"/>
<feature type="transmembrane region" description="Helical" evidence="5">
    <location>
        <begin position="20"/>
        <end position="40"/>
    </location>
</feature>
<dbReference type="InterPro" id="IPR036890">
    <property type="entry name" value="HATPase_C_sf"/>
</dbReference>
<dbReference type="SUPFAM" id="SSF55874">
    <property type="entry name" value="ATPase domain of HSP90 chaperone/DNA topoisomerase II/histidine kinase"/>
    <property type="match status" value="1"/>
</dbReference>
<keyword evidence="5" id="KW-0472">Membrane</keyword>
<dbReference type="Gene3D" id="3.30.565.10">
    <property type="entry name" value="Histidine kinase-like ATPase, C-terminal domain"/>
    <property type="match status" value="1"/>
</dbReference>
<dbReference type="GO" id="GO:0000155">
    <property type="term" value="F:phosphorelay sensor kinase activity"/>
    <property type="evidence" value="ECO:0007669"/>
    <property type="project" value="InterPro"/>
</dbReference>
<evidence type="ECO:0000256" key="2">
    <source>
        <dbReference type="ARBA" id="ARBA00022553"/>
    </source>
</evidence>
<evidence type="ECO:0000313" key="8">
    <source>
        <dbReference type="Proteomes" id="UP000657006"/>
    </source>
</evidence>
<dbReference type="AlphaFoldDB" id="A0A926HYL3"/>
<protein>
    <submittedName>
        <fullName evidence="7">Histidine kinase</fullName>
    </submittedName>
</protein>
<dbReference type="Proteomes" id="UP000657006">
    <property type="component" value="Unassembled WGS sequence"/>
</dbReference>
<keyword evidence="5" id="KW-1133">Transmembrane helix</keyword>
<dbReference type="PROSITE" id="PS50885">
    <property type="entry name" value="HAMP"/>
    <property type="match status" value="1"/>
</dbReference>
<dbReference type="Pfam" id="PF02518">
    <property type="entry name" value="HATPase_c"/>
    <property type="match status" value="1"/>
</dbReference>
<keyword evidence="8" id="KW-1185">Reference proteome</keyword>
<evidence type="ECO:0000256" key="5">
    <source>
        <dbReference type="SAM" id="Phobius"/>
    </source>
</evidence>
<keyword evidence="2" id="KW-0597">Phosphoprotein</keyword>
<feature type="transmembrane region" description="Helical" evidence="5">
    <location>
        <begin position="328"/>
        <end position="352"/>
    </location>
</feature>
<evidence type="ECO:0000256" key="3">
    <source>
        <dbReference type="ARBA" id="ARBA00022679"/>
    </source>
</evidence>
<comment type="subcellular location">
    <subcellularLocation>
        <location evidence="1">Membrane</location>
    </subcellularLocation>
</comment>
<accession>A0A926HYL3</accession>
<dbReference type="Gene3D" id="6.10.340.10">
    <property type="match status" value="1"/>
</dbReference>
<dbReference type="PANTHER" id="PTHR34220:SF7">
    <property type="entry name" value="SENSOR HISTIDINE KINASE YPDA"/>
    <property type="match status" value="1"/>
</dbReference>
<reference evidence="7" key="1">
    <citation type="submission" date="2020-08" db="EMBL/GenBank/DDBJ databases">
        <title>Genome public.</title>
        <authorList>
            <person name="Liu C."/>
            <person name="Sun Q."/>
        </authorList>
    </citation>
    <scope>NUCLEOTIDE SEQUENCE</scope>
    <source>
        <strain evidence="7">NSJ-32</strain>
    </source>
</reference>
<dbReference type="InterPro" id="IPR003594">
    <property type="entry name" value="HATPase_dom"/>
</dbReference>
<keyword evidence="3" id="KW-0808">Transferase</keyword>
<keyword evidence="4 7" id="KW-0418">Kinase</keyword>